<dbReference type="InterPro" id="IPR002575">
    <property type="entry name" value="Aminoglycoside_PTrfase"/>
</dbReference>
<evidence type="ECO:0000313" key="3">
    <source>
        <dbReference type="Proteomes" id="UP000318297"/>
    </source>
</evidence>
<gene>
    <name evidence="2" type="ORF">BKA23_3433</name>
</gene>
<reference evidence="2 3" key="1">
    <citation type="submission" date="2019-06" db="EMBL/GenBank/DDBJ databases">
        <title>Sequencing the genomes of 1000 actinobacteria strains.</title>
        <authorList>
            <person name="Klenk H.-P."/>
        </authorList>
    </citation>
    <scope>NUCLEOTIDE SEQUENCE [LARGE SCALE GENOMIC DNA]</scope>
    <source>
        <strain evidence="2 3">DSM 19560</strain>
    </source>
</reference>
<evidence type="ECO:0000313" key="2">
    <source>
        <dbReference type="EMBL" id="TWE07416.1"/>
    </source>
</evidence>
<organism evidence="2 3">
    <name type="scientific">Rudaeicoccus suwonensis</name>
    <dbReference type="NCBI Taxonomy" id="657409"/>
    <lineage>
        <taxon>Bacteria</taxon>
        <taxon>Bacillati</taxon>
        <taxon>Actinomycetota</taxon>
        <taxon>Actinomycetes</taxon>
        <taxon>Micrococcales</taxon>
        <taxon>Dermacoccaceae</taxon>
        <taxon>Rudaeicoccus</taxon>
    </lineage>
</organism>
<dbReference type="Gene3D" id="3.90.1200.10">
    <property type="match status" value="1"/>
</dbReference>
<comment type="caution">
    <text evidence="2">The sequence shown here is derived from an EMBL/GenBank/DDBJ whole genome shotgun (WGS) entry which is preliminary data.</text>
</comment>
<dbReference type="Pfam" id="PF01636">
    <property type="entry name" value="APH"/>
    <property type="match status" value="1"/>
</dbReference>
<dbReference type="EMBL" id="VIVQ01000005">
    <property type="protein sequence ID" value="TWE07416.1"/>
    <property type="molecule type" value="Genomic_DNA"/>
</dbReference>
<accession>A0A561DVN1</accession>
<feature type="domain" description="Aminoglycoside phosphotransferase" evidence="1">
    <location>
        <begin position="84"/>
        <end position="291"/>
    </location>
</feature>
<evidence type="ECO:0000259" key="1">
    <source>
        <dbReference type="Pfam" id="PF01636"/>
    </source>
</evidence>
<dbReference type="InterPro" id="IPR011009">
    <property type="entry name" value="Kinase-like_dom_sf"/>
</dbReference>
<protein>
    <submittedName>
        <fullName evidence="2">Phosphotransferase family enzyme</fullName>
    </submittedName>
</protein>
<keyword evidence="3" id="KW-1185">Reference proteome</keyword>
<dbReference type="Proteomes" id="UP000318297">
    <property type="component" value="Unassembled WGS sequence"/>
</dbReference>
<keyword evidence="2" id="KW-0808">Transferase</keyword>
<dbReference type="SUPFAM" id="SSF56112">
    <property type="entry name" value="Protein kinase-like (PK-like)"/>
    <property type="match status" value="1"/>
</dbReference>
<sequence>MLSQLLSWLAASGREYNLRRYIAFEQLPSQSFCKSMGRIERLLMRHFLIEDVLADIKSVTGQDVELIGPLVGGFNSGAIHVGLGPDARDAVLKVEQRTTVDQPAGVLRASRIVHHMREMGYPTPAWLGVGFSEDYVWHLTEFVDAAPALVLNDDLIEQLLRIIELQSCNGSENYDHWRYSWNLATEAHPISRLDLSETAEQCELRKSVATLPRHSTAVAALVARVRSMCTGTTPPQCAPDMVHADLNPSNVLVKDGSVVAVVDIANAGRGTRATDLVTLQWHLFDHRFDIKRQQLWVRVLDIVGWQQTAVLLATQILLQIEWRVRTGRDAMLPAVLERGHRAVDELYDFR</sequence>
<proteinExistence type="predicted"/>
<dbReference type="RefSeq" id="WP_211841780.1">
    <property type="nucleotide sequence ID" value="NZ_VIVQ01000005.1"/>
</dbReference>
<dbReference type="AlphaFoldDB" id="A0A561DVN1"/>
<dbReference type="GO" id="GO:0016740">
    <property type="term" value="F:transferase activity"/>
    <property type="evidence" value="ECO:0007669"/>
    <property type="project" value="UniProtKB-KW"/>
</dbReference>
<name>A0A561DVN1_9MICO</name>